<protein>
    <recommendedName>
        <fullName evidence="3">Transcriptional regulator</fullName>
    </recommendedName>
</protein>
<dbReference type="Gene3D" id="1.20.120.330">
    <property type="entry name" value="Nucleotidyltransferases domain 2"/>
    <property type="match status" value="1"/>
</dbReference>
<evidence type="ECO:0008006" key="3">
    <source>
        <dbReference type="Google" id="ProtNLM"/>
    </source>
</evidence>
<dbReference type="InterPro" id="IPR038026">
    <property type="entry name" value="MtlR-like_sf"/>
</dbReference>
<sequence>MERNMARFNVIEDAVSLEEIVSLILASLLGIEKDTSKSFGNTSQALSFNSKINLLTDLKSIEKDSAAKFVHFAQIRNQFAHNVYAINFVNCLADNESCKNFLKKNYKEFFDEHQQEEVQLEQMYHALFKDLMSILQRSYQLKLK</sequence>
<gene>
    <name evidence="1" type="ORF">QJ048_04975</name>
</gene>
<evidence type="ECO:0000313" key="1">
    <source>
        <dbReference type="EMBL" id="MDI3319112.1"/>
    </source>
</evidence>
<comment type="caution">
    <text evidence="1">The sequence shown here is derived from an EMBL/GenBank/DDBJ whole genome shotgun (WGS) entry which is preliminary data.</text>
</comment>
<dbReference type="SUPFAM" id="SSF158668">
    <property type="entry name" value="MtlR-like"/>
    <property type="match status" value="1"/>
</dbReference>
<dbReference type="Proteomes" id="UP001226434">
    <property type="component" value="Unassembled WGS sequence"/>
</dbReference>
<proteinExistence type="predicted"/>
<reference evidence="1 2" key="1">
    <citation type="submission" date="2023-05" db="EMBL/GenBank/DDBJ databases">
        <title>Genome sequence of Pinibacter sp. MAH-24.</title>
        <authorList>
            <person name="Huq M.A."/>
        </authorList>
    </citation>
    <scope>NUCLEOTIDE SEQUENCE [LARGE SCALE GENOMIC DNA]</scope>
    <source>
        <strain evidence="1 2">MAH-24</strain>
    </source>
</reference>
<accession>A0ABT6RB40</accession>
<organism evidence="1 2">
    <name type="scientific">Pinibacter soli</name>
    <dbReference type="NCBI Taxonomy" id="3044211"/>
    <lineage>
        <taxon>Bacteria</taxon>
        <taxon>Pseudomonadati</taxon>
        <taxon>Bacteroidota</taxon>
        <taxon>Chitinophagia</taxon>
        <taxon>Chitinophagales</taxon>
        <taxon>Chitinophagaceae</taxon>
        <taxon>Pinibacter</taxon>
    </lineage>
</organism>
<keyword evidence="2" id="KW-1185">Reference proteome</keyword>
<dbReference type="RefSeq" id="WP_282333227.1">
    <property type="nucleotide sequence ID" value="NZ_JASBRG010000003.1"/>
</dbReference>
<dbReference type="EMBL" id="JASBRG010000003">
    <property type="protein sequence ID" value="MDI3319112.1"/>
    <property type="molecule type" value="Genomic_DNA"/>
</dbReference>
<evidence type="ECO:0000313" key="2">
    <source>
        <dbReference type="Proteomes" id="UP001226434"/>
    </source>
</evidence>
<name>A0ABT6RB40_9BACT</name>